<evidence type="ECO:0000313" key="3">
    <source>
        <dbReference type="Proteomes" id="UP001053296"/>
    </source>
</evidence>
<organism evidence="2 3">
    <name type="scientific">Pseudodesulfovibrio sediminis</name>
    <dbReference type="NCBI Taxonomy" id="2810563"/>
    <lineage>
        <taxon>Bacteria</taxon>
        <taxon>Pseudomonadati</taxon>
        <taxon>Thermodesulfobacteriota</taxon>
        <taxon>Desulfovibrionia</taxon>
        <taxon>Desulfovibrionales</taxon>
        <taxon>Desulfovibrionaceae</taxon>
    </lineage>
</organism>
<dbReference type="RefSeq" id="WP_229593811.1">
    <property type="nucleotide sequence ID" value="NZ_AP024485.1"/>
</dbReference>
<feature type="chain" id="PRO_5045900553" evidence="1">
    <location>
        <begin position="25"/>
        <end position="151"/>
    </location>
</feature>
<reference evidence="2" key="1">
    <citation type="journal article" date="2022" name="Arch. Microbiol.">
        <title>Pseudodesulfovibrio sediminis sp. nov., a mesophilic and neutrophilic sulfate-reducing bacterium isolated from sediment of a brackish lake.</title>
        <authorList>
            <person name="Takahashi A."/>
            <person name="Kojima H."/>
            <person name="Watanabe M."/>
            <person name="Fukui M."/>
        </authorList>
    </citation>
    <scope>NUCLEOTIDE SEQUENCE</scope>
    <source>
        <strain evidence="2">SF6</strain>
    </source>
</reference>
<protein>
    <submittedName>
        <fullName evidence="2">Uncharacterized protein</fullName>
    </submittedName>
</protein>
<dbReference type="Proteomes" id="UP001053296">
    <property type="component" value="Chromosome"/>
</dbReference>
<accession>A0ABM7P405</accession>
<name>A0ABM7P405_9BACT</name>
<proteinExistence type="predicted"/>
<feature type="signal peptide" evidence="1">
    <location>
        <begin position="1"/>
        <end position="24"/>
    </location>
</feature>
<dbReference type="EMBL" id="AP024485">
    <property type="protein sequence ID" value="BCS87494.1"/>
    <property type="molecule type" value="Genomic_DNA"/>
</dbReference>
<evidence type="ECO:0000313" key="2">
    <source>
        <dbReference type="EMBL" id="BCS87494.1"/>
    </source>
</evidence>
<keyword evidence="3" id="KW-1185">Reference proteome</keyword>
<keyword evidence="1" id="KW-0732">Signal</keyword>
<evidence type="ECO:0000256" key="1">
    <source>
        <dbReference type="SAM" id="SignalP"/>
    </source>
</evidence>
<sequence>MHVSFRIFVIAALLLCLGASVVYAEEQPPNPVEVKGLIVTTREGLTINDGTRDYLLLGVDDIGIEGRICIIFGNLMETDKPTIDVYEVHLVSDDFPKEDDIGLRKEWHTLTRTTQFHPEHARLASPCDQASWNYVFLTSEKGRNDVMPLSR</sequence>
<gene>
    <name evidence="2" type="ORF">PSDVSF_07360</name>
</gene>